<evidence type="ECO:0000256" key="7">
    <source>
        <dbReference type="SAM" id="MobiDB-lite"/>
    </source>
</evidence>
<dbReference type="InterPro" id="IPR011009">
    <property type="entry name" value="Kinase-like_dom_sf"/>
</dbReference>
<feature type="transmembrane region" description="Helical" evidence="8">
    <location>
        <begin position="304"/>
        <end position="323"/>
    </location>
</feature>
<dbReference type="STRING" id="554055.A0A2P6VE84"/>
<dbReference type="Gene3D" id="3.30.200.20">
    <property type="entry name" value="Phosphorylase Kinase, domain 1"/>
    <property type="match status" value="1"/>
</dbReference>
<feature type="domain" description="Protein kinase" evidence="9">
    <location>
        <begin position="477"/>
        <end position="735"/>
    </location>
</feature>
<keyword evidence="5 6" id="KW-0067">ATP-binding</keyword>
<dbReference type="CDD" id="cd13999">
    <property type="entry name" value="STKc_MAP3K-like"/>
    <property type="match status" value="1"/>
</dbReference>
<evidence type="ECO:0000313" key="11">
    <source>
        <dbReference type="Proteomes" id="UP000239649"/>
    </source>
</evidence>
<dbReference type="SUPFAM" id="SSF56112">
    <property type="entry name" value="Protein kinase-like (PK-like)"/>
    <property type="match status" value="1"/>
</dbReference>
<name>A0A2P6VE84_9CHLO</name>
<comment type="caution">
    <text evidence="10">The sequence shown here is derived from an EMBL/GenBank/DDBJ whole genome shotgun (WGS) entry which is preliminary data.</text>
</comment>
<dbReference type="Pfam" id="PF07714">
    <property type="entry name" value="PK_Tyr_Ser-Thr"/>
    <property type="match status" value="1"/>
</dbReference>
<feature type="region of interest" description="Disordered" evidence="7">
    <location>
        <begin position="234"/>
        <end position="300"/>
    </location>
</feature>
<keyword evidence="8" id="KW-0812">Transmembrane</keyword>
<evidence type="ECO:0000259" key="9">
    <source>
        <dbReference type="PROSITE" id="PS50011"/>
    </source>
</evidence>
<dbReference type="GO" id="GO:0005524">
    <property type="term" value="F:ATP binding"/>
    <property type="evidence" value="ECO:0007669"/>
    <property type="project" value="UniProtKB-UniRule"/>
</dbReference>
<reference evidence="10 11" key="1">
    <citation type="journal article" date="2018" name="Plant J.">
        <title>Genome sequences of Chlorella sorokiniana UTEX 1602 and Micractinium conductrix SAG 241.80: implications to maltose excretion by a green alga.</title>
        <authorList>
            <person name="Arriola M.B."/>
            <person name="Velmurugan N."/>
            <person name="Zhang Y."/>
            <person name="Plunkett M.H."/>
            <person name="Hondzo H."/>
            <person name="Barney B.M."/>
        </authorList>
    </citation>
    <scope>NUCLEOTIDE SEQUENCE [LARGE SCALE GENOMIC DNA]</scope>
    <source>
        <strain evidence="10 11">SAG 241.80</strain>
    </source>
</reference>
<dbReference type="InterPro" id="IPR000719">
    <property type="entry name" value="Prot_kinase_dom"/>
</dbReference>
<keyword evidence="8" id="KW-1133">Transmembrane helix</keyword>
<keyword evidence="11" id="KW-1185">Reference proteome</keyword>
<dbReference type="GO" id="GO:0004674">
    <property type="term" value="F:protein serine/threonine kinase activity"/>
    <property type="evidence" value="ECO:0007669"/>
    <property type="project" value="UniProtKB-KW"/>
</dbReference>
<evidence type="ECO:0000256" key="3">
    <source>
        <dbReference type="ARBA" id="ARBA00022741"/>
    </source>
</evidence>
<dbReference type="PANTHER" id="PTHR44329">
    <property type="entry name" value="SERINE/THREONINE-PROTEIN KINASE TNNI3K-RELATED"/>
    <property type="match status" value="1"/>
</dbReference>
<keyword evidence="8" id="KW-0472">Membrane</keyword>
<dbReference type="InterPro" id="IPR008271">
    <property type="entry name" value="Ser/Thr_kinase_AS"/>
</dbReference>
<dbReference type="Proteomes" id="UP000239649">
    <property type="component" value="Unassembled WGS sequence"/>
</dbReference>
<evidence type="ECO:0000256" key="4">
    <source>
        <dbReference type="ARBA" id="ARBA00022777"/>
    </source>
</evidence>
<evidence type="ECO:0000256" key="1">
    <source>
        <dbReference type="ARBA" id="ARBA00022527"/>
    </source>
</evidence>
<feature type="compositionally biased region" description="Gly residues" evidence="7">
    <location>
        <begin position="285"/>
        <end position="297"/>
    </location>
</feature>
<evidence type="ECO:0000313" key="10">
    <source>
        <dbReference type="EMBL" id="PSC72410.1"/>
    </source>
</evidence>
<dbReference type="InterPro" id="IPR051681">
    <property type="entry name" value="Ser/Thr_Kinases-Pseudokinases"/>
</dbReference>
<keyword evidence="3 6" id="KW-0547">Nucleotide-binding</keyword>
<proteinExistence type="predicted"/>
<accession>A0A2P6VE84</accession>
<gene>
    <name evidence="10" type="ORF">C2E20_4206</name>
</gene>
<dbReference type="PROSITE" id="PS00108">
    <property type="entry name" value="PROTEIN_KINASE_ST"/>
    <property type="match status" value="1"/>
</dbReference>
<dbReference type="AlphaFoldDB" id="A0A2P6VE84"/>
<feature type="region of interest" description="Disordered" evidence="7">
    <location>
        <begin position="332"/>
        <end position="360"/>
    </location>
</feature>
<evidence type="ECO:0000256" key="8">
    <source>
        <dbReference type="SAM" id="Phobius"/>
    </source>
</evidence>
<keyword evidence="1" id="KW-0723">Serine/threonine-protein kinase</keyword>
<protein>
    <submittedName>
        <fullName evidence="10">Serine threonine-kinase CTR1</fullName>
    </submittedName>
</protein>
<dbReference type="Gene3D" id="1.10.510.10">
    <property type="entry name" value="Transferase(Phosphotransferase) domain 1"/>
    <property type="match status" value="1"/>
</dbReference>
<dbReference type="EMBL" id="LHPF02000010">
    <property type="protein sequence ID" value="PSC72410.1"/>
    <property type="molecule type" value="Genomic_DNA"/>
</dbReference>
<evidence type="ECO:0000256" key="2">
    <source>
        <dbReference type="ARBA" id="ARBA00022679"/>
    </source>
</evidence>
<keyword evidence="2" id="KW-0808">Transferase</keyword>
<dbReference type="InterPro" id="IPR017441">
    <property type="entry name" value="Protein_kinase_ATP_BS"/>
</dbReference>
<sequence length="765" mass="77566">MRRRALQQMRAEDGSGGDTAGSLGSTKLPICELNLAYRIVDLTAANFTAVVTLTNNRELELSHWQVVWRFADFQHTVLEAASGAIALSLGSPAGAPVRLVDTFTSDGVPGGGGAYSFLAEGAFTRTSLPPAANHSLDISAPNINGIQCAAAGGGASMAYADCAAPGLLAALAGSAGAAPALASSEPQLLLWEGDPYAEEFEEGLSIGGGSNGQCWSHFCCGVVLVEPWAPPLPPPSPPPPPPAEAPPPALPLPPPDTPPSLGTPSPAVQPPVQRPGNGSSNGDAVGWGGGSSGGESGGALVPPAAGGAGAGAALLLVGLGLLLHRQRRRRRRLEAARRAAGGPAGPAGPDASDSDSLSPLPEHKQLAASALPFSPRTLSSVLSPVSLAASSGSSAALATLAWTASPATGGALAAAGVTLSNHGVPAAAAAAVDPAAGGGGGGAGGSGAASVSGGVSGGGGGGGTPRSEGGVDLARDVVLHERLGSGAFGVVYRGEWRGQPVAVKVLQTTCGAASRELASFRTEARVLADLRHPNIACLLAACTVPPNICIIEELCDGGSLHQRLHGRPGARRRAPLPYRELLAVAADVAAALCYLHPRIVHRDLKPQNVLLDSEGRAKVCDFGISKYKDKTFVSTANGQAGTPAYMAPEMFDSKPITEKVDVYSFAVLLWEMNSGRVPWRQLAGPMQIIFQVGVMRQRLPLPDHCPPFLRALIEECWAEEPTARPAFPHILHRLRAEQAQLAGNDPAAAGAAAAGAAEAAPPKLA</sequence>
<dbReference type="PROSITE" id="PS50011">
    <property type="entry name" value="PROTEIN_KINASE_DOM"/>
    <property type="match status" value="1"/>
</dbReference>
<dbReference type="PROSITE" id="PS00107">
    <property type="entry name" value="PROTEIN_KINASE_ATP"/>
    <property type="match status" value="1"/>
</dbReference>
<feature type="binding site" evidence="6">
    <location>
        <position position="504"/>
    </location>
    <ligand>
        <name>ATP</name>
        <dbReference type="ChEBI" id="CHEBI:30616"/>
    </ligand>
</feature>
<evidence type="ECO:0000256" key="6">
    <source>
        <dbReference type="PROSITE-ProRule" id="PRU10141"/>
    </source>
</evidence>
<keyword evidence="4" id="KW-0418">Kinase</keyword>
<dbReference type="OrthoDB" id="536504at2759"/>
<feature type="compositionally biased region" description="Pro residues" evidence="7">
    <location>
        <begin position="234"/>
        <end position="258"/>
    </location>
</feature>
<dbReference type="SMART" id="SM00220">
    <property type="entry name" value="S_TKc"/>
    <property type="match status" value="1"/>
</dbReference>
<feature type="region of interest" description="Disordered" evidence="7">
    <location>
        <begin position="1"/>
        <end position="20"/>
    </location>
</feature>
<evidence type="ECO:0000256" key="5">
    <source>
        <dbReference type="ARBA" id="ARBA00022840"/>
    </source>
</evidence>
<dbReference type="InterPro" id="IPR001245">
    <property type="entry name" value="Ser-Thr/Tyr_kinase_cat_dom"/>
</dbReference>
<organism evidence="10 11">
    <name type="scientific">Micractinium conductrix</name>
    <dbReference type="NCBI Taxonomy" id="554055"/>
    <lineage>
        <taxon>Eukaryota</taxon>
        <taxon>Viridiplantae</taxon>
        <taxon>Chlorophyta</taxon>
        <taxon>core chlorophytes</taxon>
        <taxon>Trebouxiophyceae</taxon>
        <taxon>Chlorellales</taxon>
        <taxon>Chlorellaceae</taxon>
        <taxon>Chlorella clade</taxon>
        <taxon>Micractinium</taxon>
    </lineage>
</organism>